<dbReference type="InterPro" id="IPR014721">
    <property type="entry name" value="Ribsml_uS5_D2-typ_fold_subgr"/>
</dbReference>
<name>A0A1G1VUH2_9BACT</name>
<evidence type="ECO:0000256" key="4">
    <source>
        <dbReference type="ARBA" id="ARBA00022490"/>
    </source>
</evidence>
<dbReference type="GO" id="GO:0004496">
    <property type="term" value="F:mevalonate kinase activity"/>
    <property type="evidence" value="ECO:0007669"/>
    <property type="project" value="UniProtKB-EC"/>
</dbReference>
<dbReference type="InterPro" id="IPR036554">
    <property type="entry name" value="GHMP_kinase_C_sf"/>
</dbReference>
<dbReference type="InterPro" id="IPR020568">
    <property type="entry name" value="Ribosomal_Su5_D2-typ_SF"/>
</dbReference>
<keyword evidence="5" id="KW-0444">Lipid biosynthesis</keyword>
<dbReference type="Pfam" id="PF00288">
    <property type="entry name" value="GHMP_kinases_N"/>
    <property type="match status" value="1"/>
</dbReference>
<dbReference type="AlphaFoldDB" id="A0A1G1VUH2"/>
<dbReference type="PANTHER" id="PTHR43290">
    <property type="entry name" value="MEVALONATE KINASE"/>
    <property type="match status" value="1"/>
</dbReference>
<dbReference type="NCBIfam" id="TIGR00549">
    <property type="entry name" value="mevalon_kin"/>
    <property type="match status" value="1"/>
</dbReference>
<evidence type="ECO:0000256" key="8">
    <source>
        <dbReference type="ARBA" id="ARBA00022777"/>
    </source>
</evidence>
<evidence type="ECO:0000256" key="3">
    <source>
        <dbReference type="ARBA" id="ARBA00012103"/>
    </source>
</evidence>
<dbReference type="GO" id="GO:0005524">
    <property type="term" value="F:ATP binding"/>
    <property type="evidence" value="ECO:0007669"/>
    <property type="project" value="UniProtKB-KW"/>
</dbReference>
<evidence type="ECO:0000256" key="2">
    <source>
        <dbReference type="ARBA" id="ARBA00006495"/>
    </source>
</evidence>
<keyword evidence="4" id="KW-0963">Cytoplasm</keyword>
<gene>
    <name evidence="14" type="ORF">A2786_05895</name>
</gene>
<dbReference type="PANTHER" id="PTHR43290:SF2">
    <property type="entry name" value="MEVALONATE KINASE"/>
    <property type="match status" value="1"/>
</dbReference>
<proteinExistence type="inferred from homology"/>
<evidence type="ECO:0000256" key="9">
    <source>
        <dbReference type="ARBA" id="ARBA00022840"/>
    </source>
</evidence>
<dbReference type="InterPro" id="IPR006203">
    <property type="entry name" value="GHMP_knse_ATP-bd_CS"/>
</dbReference>
<accession>A0A1G1VUH2</accession>
<keyword evidence="6" id="KW-0808">Transferase</keyword>
<keyword evidence="8 14" id="KW-0418">Kinase</keyword>
<keyword evidence="10" id="KW-0460">Magnesium</keyword>
<keyword evidence="11" id="KW-0443">Lipid metabolism</keyword>
<evidence type="ECO:0000256" key="11">
    <source>
        <dbReference type="ARBA" id="ARBA00023098"/>
    </source>
</evidence>
<evidence type="ECO:0000256" key="10">
    <source>
        <dbReference type="ARBA" id="ARBA00022842"/>
    </source>
</evidence>
<sequence>MVCSAPGKLILTGEHSVVYGEPALIGAISLRTRVLARRHRDATISVSSLQLGGCREETADSLHQFLEKAELALRDFEERGELRQLERLRRDPYVVAKIALGEVFDVLGKASGGLRIRIDSKLPVGSGLGSSASVASAVIGTIGRLYDRRWNLDRVNALVYQTEKIMHGRPSGGDNTAVVYGGILRFRKIGRRFSFRRIGLAKGLLPKIILVDSGRPTETTGEMVEGVKVKSQKSKVKSIIRKMGKISRAFIHDYRNGEFSVNLIQDNERLLEELGVVGTRARAMVRAIERLGGVAKISGAGGIREGSGILIAYHHNVIKLRNFLVKKGWKPFPVRLGVEGIRCQA</sequence>
<comment type="similarity">
    <text evidence="2">Belongs to the GHMP kinase family. Mevalonate kinase subfamily.</text>
</comment>
<dbReference type="InterPro" id="IPR006204">
    <property type="entry name" value="GHMP_kinase_N_dom"/>
</dbReference>
<organism evidence="14 15">
    <name type="scientific">Candidatus Chisholmbacteria bacterium RIFCSPHIGHO2_01_FULL_52_32</name>
    <dbReference type="NCBI Taxonomy" id="1797591"/>
    <lineage>
        <taxon>Bacteria</taxon>
        <taxon>Candidatus Chisholmiibacteriota</taxon>
    </lineage>
</organism>
<protein>
    <recommendedName>
        <fullName evidence="3">mevalonate kinase</fullName>
        <ecNumber evidence="3">2.7.1.36</ecNumber>
    </recommendedName>
</protein>
<dbReference type="UniPathway" id="UPA00057">
    <property type="reaction ID" value="UER00098"/>
</dbReference>
<evidence type="ECO:0000313" key="15">
    <source>
        <dbReference type="Proteomes" id="UP000179233"/>
    </source>
</evidence>
<evidence type="ECO:0000256" key="7">
    <source>
        <dbReference type="ARBA" id="ARBA00022741"/>
    </source>
</evidence>
<evidence type="ECO:0000256" key="5">
    <source>
        <dbReference type="ARBA" id="ARBA00022516"/>
    </source>
</evidence>
<dbReference type="GO" id="GO:0005829">
    <property type="term" value="C:cytosol"/>
    <property type="evidence" value="ECO:0007669"/>
    <property type="project" value="TreeGrafter"/>
</dbReference>
<comment type="caution">
    <text evidence="14">The sequence shown here is derived from an EMBL/GenBank/DDBJ whole genome shotgun (WGS) entry which is preliminary data.</text>
</comment>
<feature type="domain" description="GHMP kinase N-terminal" evidence="13">
    <location>
        <begin position="102"/>
        <end position="182"/>
    </location>
</feature>
<dbReference type="SUPFAM" id="SSF54211">
    <property type="entry name" value="Ribosomal protein S5 domain 2-like"/>
    <property type="match status" value="1"/>
</dbReference>
<keyword evidence="7" id="KW-0547">Nucleotide-binding</keyword>
<evidence type="ECO:0000313" key="14">
    <source>
        <dbReference type="EMBL" id="OGY19039.1"/>
    </source>
</evidence>
<evidence type="ECO:0000256" key="6">
    <source>
        <dbReference type="ARBA" id="ARBA00022679"/>
    </source>
</evidence>
<comment type="subcellular location">
    <subcellularLocation>
        <location evidence="1">Cytoplasm</location>
    </subcellularLocation>
</comment>
<dbReference type="GO" id="GO:0019287">
    <property type="term" value="P:isopentenyl diphosphate biosynthetic process, mevalonate pathway"/>
    <property type="evidence" value="ECO:0007669"/>
    <property type="project" value="UniProtKB-UniPathway"/>
</dbReference>
<dbReference type="Gene3D" id="3.30.70.890">
    <property type="entry name" value="GHMP kinase, C-terminal domain"/>
    <property type="match status" value="1"/>
</dbReference>
<evidence type="ECO:0000256" key="12">
    <source>
        <dbReference type="ARBA" id="ARBA00029438"/>
    </source>
</evidence>
<comment type="pathway">
    <text evidence="12">Isoprenoid biosynthesis; isopentenyl diphosphate biosynthesis via mevalonate pathway; isopentenyl diphosphate from (R)-mevalonate: step 1/3.</text>
</comment>
<dbReference type="SUPFAM" id="SSF55060">
    <property type="entry name" value="GHMP Kinase, C-terminal domain"/>
    <property type="match status" value="1"/>
</dbReference>
<evidence type="ECO:0000256" key="1">
    <source>
        <dbReference type="ARBA" id="ARBA00004496"/>
    </source>
</evidence>
<dbReference type="Proteomes" id="UP000179233">
    <property type="component" value="Unassembled WGS sequence"/>
</dbReference>
<dbReference type="EMBL" id="MHCJ01000001">
    <property type="protein sequence ID" value="OGY19039.1"/>
    <property type="molecule type" value="Genomic_DNA"/>
</dbReference>
<dbReference type="Gene3D" id="3.30.230.10">
    <property type="match status" value="1"/>
</dbReference>
<dbReference type="EC" id="2.7.1.36" evidence="3"/>
<reference evidence="14 15" key="1">
    <citation type="journal article" date="2016" name="Nat. Commun.">
        <title>Thousands of microbial genomes shed light on interconnected biogeochemical processes in an aquifer system.</title>
        <authorList>
            <person name="Anantharaman K."/>
            <person name="Brown C.T."/>
            <person name="Hug L.A."/>
            <person name="Sharon I."/>
            <person name="Castelle C.J."/>
            <person name="Probst A.J."/>
            <person name="Thomas B.C."/>
            <person name="Singh A."/>
            <person name="Wilkins M.J."/>
            <person name="Karaoz U."/>
            <person name="Brodie E.L."/>
            <person name="Williams K.H."/>
            <person name="Hubbard S.S."/>
            <person name="Banfield J.F."/>
        </authorList>
    </citation>
    <scope>NUCLEOTIDE SEQUENCE [LARGE SCALE GENOMIC DNA]</scope>
</reference>
<keyword evidence="9" id="KW-0067">ATP-binding</keyword>
<dbReference type="InterPro" id="IPR006205">
    <property type="entry name" value="Mev_gal_kin"/>
</dbReference>
<dbReference type="PROSITE" id="PS00627">
    <property type="entry name" value="GHMP_KINASES_ATP"/>
    <property type="match status" value="1"/>
</dbReference>
<dbReference type="PRINTS" id="PR00959">
    <property type="entry name" value="MEVGALKINASE"/>
</dbReference>
<evidence type="ECO:0000259" key="13">
    <source>
        <dbReference type="Pfam" id="PF00288"/>
    </source>
</evidence>